<evidence type="ECO:0000256" key="1">
    <source>
        <dbReference type="SAM" id="Phobius"/>
    </source>
</evidence>
<protein>
    <recommendedName>
        <fullName evidence="4">HTTM domain-containing protein</fullName>
    </recommendedName>
</protein>
<keyword evidence="1" id="KW-1133">Transmembrane helix</keyword>
<dbReference type="EMBL" id="CP037423">
    <property type="protein sequence ID" value="QDV46914.1"/>
    <property type="molecule type" value="Genomic_DNA"/>
</dbReference>
<name>A0A518I1K6_9BACT</name>
<proteinExistence type="predicted"/>
<keyword evidence="1" id="KW-0812">Transmembrane</keyword>
<dbReference type="KEGG" id="snep:Enr13x_68230"/>
<sequence>MFSGETANGSGEEVEVEAPFSGRVLWAYLIVQLGVFGGLAWKYEFFLLADQVYHRLPLSDPFFPAWLQSAEVIRWAYLGSLAAIILGVVGMLPWIRCLCALAQVGCLGVMLIHQGSHNDMTFATSLWVSIWVFWFATRMDRDEPSELLRRGAFLARAIASMILLGGAVGKWTAEYWSGEVFYDIYFRERDFWVFNYLRESYDAETLRGIATWYSRKVIVVETLFGFGLWLLPPKWAAATGVAIFFSIAFFSNYLLFSVLLSMIGLSAVGFFVPKTMNDASTRGTG</sequence>
<gene>
    <name evidence="2" type="ORF">Enr13x_68230</name>
</gene>
<keyword evidence="3" id="KW-1185">Reference proteome</keyword>
<feature type="transmembrane region" description="Helical" evidence="1">
    <location>
        <begin position="120"/>
        <end position="137"/>
    </location>
</feature>
<dbReference type="Proteomes" id="UP000319004">
    <property type="component" value="Chromosome"/>
</dbReference>
<feature type="transmembrane region" description="Helical" evidence="1">
    <location>
        <begin position="72"/>
        <end position="90"/>
    </location>
</feature>
<keyword evidence="1" id="KW-0472">Membrane</keyword>
<feature type="transmembrane region" description="Helical" evidence="1">
    <location>
        <begin position="243"/>
        <end position="272"/>
    </location>
</feature>
<feature type="transmembrane region" description="Helical" evidence="1">
    <location>
        <begin position="25"/>
        <end position="43"/>
    </location>
</feature>
<reference evidence="2 3" key="1">
    <citation type="submission" date="2019-03" db="EMBL/GenBank/DDBJ databases">
        <title>Deep-cultivation of Planctomycetes and their phenomic and genomic characterization uncovers novel biology.</title>
        <authorList>
            <person name="Wiegand S."/>
            <person name="Jogler M."/>
            <person name="Boedeker C."/>
            <person name="Pinto D."/>
            <person name="Vollmers J."/>
            <person name="Rivas-Marin E."/>
            <person name="Kohn T."/>
            <person name="Peeters S.H."/>
            <person name="Heuer A."/>
            <person name="Rast P."/>
            <person name="Oberbeckmann S."/>
            <person name="Bunk B."/>
            <person name="Jeske O."/>
            <person name="Meyerdierks A."/>
            <person name="Storesund J.E."/>
            <person name="Kallscheuer N."/>
            <person name="Luecker S."/>
            <person name="Lage O.M."/>
            <person name="Pohl T."/>
            <person name="Merkel B.J."/>
            <person name="Hornburger P."/>
            <person name="Mueller R.-W."/>
            <person name="Bruemmer F."/>
            <person name="Labrenz M."/>
            <person name="Spormann A.M."/>
            <person name="Op den Camp H."/>
            <person name="Overmann J."/>
            <person name="Amann R."/>
            <person name="Jetten M.S.M."/>
            <person name="Mascher T."/>
            <person name="Medema M.H."/>
            <person name="Devos D.P."/>
            <person name="Kaster A.-K."/>
            <person name="Ovreas L."/>
            <person name="Rohde M."/>
            <person name="Galperin M.Y."/>
            <person name="Jogler C."/>
        </authorList>
    </citation>
    <scope>NUCLEOTIDE SEQUENCE [LARGE SCALE GENOMIC DNA]</scope>
    <source>
        <strain evidence="2 3">Enr13</strain>
    </source>
</reference>
<evidence type="ECO:0000313" key="3">
    <source>
        <dbReference type="Proteomes" id="UP000319004"/>
    </source>
</evidence>
<accession>A0A518I1K6</accession>
<evidence type="ECO:0008006" key="4">
    <source>
        <dbReference type="Google" id="ProtNLM"/>
    </source>
</evidence>
<dbReference type="AlphaFoldDB" id="A0A518I1K6"/>
<evidence type="ECO:0000313" key="2">
    <source>
        <dbReference type="EMBL" id="QDV46914.1"/>
    </source>
</evidence>
<organism evidence="2 3">
    <name type="scientific">Stieleria neptunia</name>
    <dbReference type="NCBI Taxonomy" id="2527979"/>
    <lineage>
        <taxon>Bacteria</taxon>
        <taxon>Pseudomonadati</taxon>
        <taxon>Planctomycetota</taxon>
        <taxon>Planctomycetia</taxon>
        <taxon>Pirellulales</taxon>
        <taxon>Pirellulaceae</taxon>
        <taxon>Stieleria</taxon>
    </lineage>
</organism>